<dbReference type="AlphaFoldDB" id="A0L6R9"/>
<dbReference type="Pfam" id="PF25954">
    <property type="entry name" value="Beta-barrel_RND_2"/>
    <property type="match status" value="1"/>
</dbReference>
<dbReference type="STRING" id="156889.Mmc1_1151"/>
<reference evidence="3" key="1">
    <citation type="journal article" date="2009" name="Appl. Environ. Microbiol.">
        <title>Complete genome sequence of the chemolithoautotrophic marine magnetotactic coccus strain MC-1.</title>
        <authorList>
            <person name="Schubbe S."/>
            <person name="Williams T.J."/>
            <person name="Xie G."/>
            <person name="Kiss H.E."/>
            <person name="Brettin T.S."/>
            <person name="Martinez D."/>
            <person name="Ross C.A."/>
            <person name="Schuler D."/>
            <person name="Cox B.L."/>
            <person name="Nealson K.H."/>
            <person name="Bazylinski D.A."/>
        </authorList>
    </citation>
    <scope>NUCLEOTIDE SEQUENCE [LARGE SCALE GENOMIC DNA]</scope>
    <source>
        <strain evidence="3">ATCC BAA-1437 / JCM 17883 / MC-1</strain>
    </source>
</reference>
<name>A0L6R9_MAGMM</name>
<dbReference type="GO" id="GO:0015562">
    <property type="term" value="F:efflux transmembrane transporter activity"/>
    <property type="evidence" value="ECO:0007669"/>
    <property type="project" value="TreeGrafter"/>
</dbReference>
<dbReference type="OrthoDB" id="9778796at2"/>
<dbReference type="InterPro" id="IPR058792">
    <property type="entry name" value="Beta-barrel_RND_2"/>
</dbReference>
<keyword evidence="3" id="KW-1185">Reference proteome</keyword>
<protein>
    <recommendedName>
        <fullName evidence="1">CusB-like beta-barrel domain-containing protein</fullName>
    </recommendedName>
</protein>
<dbReference type="RefSeq" id="WP_011712817.1">
    <property type="nucleotide sequence ID" value="NC_008576.1"/>
</dbReference>
<evidence type="ECO:0000313" key="2">
    <source>
        <dbReference type="EMBL" id="ABK43662.1"/>
    </source>
</evidence>
<gene>
    <name evidence="2" type="ordered locus">Mmc1_1151</name>
</gene>
<evidence type="ECO:0000259" key="1">
    <source>
        <dbReference type="Pfam" id="PF25954"/>
    </source>
</evidence>
<dbReference type="Gene3D" id="2.40.30.170">
    <property type="match status" value="1"/>
</dbReference>
<evidence type="ECO:0000313" key="3">
    <source>
        <dbReference type="Proteomes" id="UP000002586"/>
    </source>
</evidence>
<accession>A0L6R9</accession>
<dbReference type="HOGENOM" id="CLU_018816_5_0_5"/>
<dbReference type="SUPFAM" id="SSF111369">
    <property type="entry name" value="HlyD-like secretion proteins"/>
    <property type="match status" value="1"/>
</dbReference>
<dbReference type="Proteomes" id="UP000002586">
    <property type="component" value="Chromosome"/>
</dbReference>
<dbReference type="EMBL" id="CP000471">
    <property type="protein sequence ID" value="ABK43662.1"/>
    <property type="molecule type" value="Genomic_DNA"/>
</dbReference>
<organism evidence="2 3">
    <name type="scientific">Magnetococcus marinus (strain ATCC BAA-1437 / JCM 17883 / MC-1)</name>
    <dbReference type="NCBI Taxonomy" id="156889"/>
    <lineage>
        <taxon>Bacteria</taxon>
        <taxon>Pseudomonadati</taxon>
        <taxon>Pseudomonadota</taxon>
        <taxon>Magnetococcia</taxon>
        <taxon>Magnetococcales</taxon>
        <taxon>Magnetococcaceae</taxon>
        <taxon>Magnetococcus</taxon>
    </lineage>
</organism>
<dbReference type="eggNOG" id="COG0845">
    <property type="taxonomic scope" value="Bacteria"/>
</dbReference>
<dbReference type="PANTHER" id="PTHR30469:SF15">
    <property type="entry name" value="HLYD FAMILY OF SECRETION PROTEINS"/>
    <property type="match status" value="1"/>
</dbReference>
<dbReference type="Gene3D" id="1.10.287.470">
    <property type="entry name" value="Helix hairpin bin"/>
    <property type="match status" value="1"/>
</dbReference>
<feature type="domain" description="CusB-like beta-barrel" evidence="1">
    <location>
        <begin position="175"/>
        <end position="244"/>
    </location>
</feature>
<reference evidence="2 3" key="2">
    <citation type="journal article" date="2012" name="Int. J. Syst. Evol. Microbiol.">
        <title>Magnetococcus marinus gen. nov., sp. nov., a marine, magnetotactic bacterium that represents a novel lineage (Magnetococcaceae fam. nov.; Magnetococcales ord. nov.) at the base of the Alphaproteobacteria.</title>
        <authorList>
            <person name="Bazylinski D.A."/>
            <person name="Williams T.J."/>
            <person name="Lefevre C.T."/>
            <person name="Berg R.J."/>
            <person name="Zhang C.L."/>
            <person name="Bowser S.S."/>
            <person name="Dean A.J."/>
            <person name="Beveridge T.J."/>
        </authorList>
    </citation>
    <scope>NUCLEOTIDE SEQUENCE [LARGE SCALE GENOMIC DNA]</scope>
    <source>
        <strain evidence="3">ATCC BAA-1437 / JCM 17883 / MC-1</strain>
    </source>
</reference>
<sequence length="245" mass="26622" precursor="true">MSGLKFVHYVALLLIGLVPVGAYGDSTQLVRGMLIAKQKAVLSSGLSAIILDVNVRFGGRFQTGQTLVQYDCNTSYAMLKKANAELAGAQAKHQNNQLQSQYGSVGSLEISLSAADVAKFEAEKEQIEIAVSRCNLLAPFSGRVVKLHVDPHQFIREGEPLMEVVNDSSLEVMMYVPSEWLQWLTPRHSFTLNVTETLNSYGGKIDVIGATVDAASRTVELRGVLDRPARELIPGMSGSVKFSAH</sequence>
<dbReference type="Gene3D" id="2.40.50.100">
    <property type="match status" value="1"/>
</dbReference>
<dbReference type="KEGG" id="mgm:Mmc1_1151"/>
<dbReference type="GO" id="GO:1990281">
    <property type="term" value="C:efflux pump complex"/>
    <property type="evidence" value="ECO:0007669"/>
    <property type="project" value="TreeGrafter"/>
</dbReference>
<proteinExistence type="predicted"/>
<dbReference type="PANTHER" id="PTHR30469">
    <property type="entry name" value="MULTIDRUG RESISTANCE PROTEIN MDTA"/>
    <property type="match status" value="1"/>
</dbReference>